<dbReference type="InterPro" id="IPR008136">
    <property type="entry name" value="CinA_C"/>
</dbReference>
<dbReference type="InterPro" id="IPR036653">
    <property type="entry name" value="CinA-like_C"/>
</dbReference>
<evidence type="ECO:0000313" key="3">
    <source>
        <dbReference type="Proteomes" id="UP000595460"/>
    </source>
</evidence>
<protein>
    <submittedName>
        <fullName evidence="2">CinA family protein</fullName>
    </submittedName>
</protein>
<feature type="domain" description="CinA C-terminal" evidence="1">
    <location>
        <begin position="15"/>
        <end position="165"/>
    </location>
</feature>
<proteinExistence type="predicted"/>
<dbReference type="Pfam" id="PF02464">
    <property type="entry name" value="CinA"/>
    <property type="match status" value="1"/>
</dbReference>
<dbReference type="SUPFAM" id="SSF142433">
    <property type="entry name" value="CinA-like"/>
    <property type="match status" value="1"/>
</dbReference>
<accession>A0ABX7BVD2</accession>
<organism evidence="2 3">
    <name type="scientific">Devosia oryziradicis</name>
    <dbReference type="NCBI Taxonomy" id="2801335"/>
    <lineage>
        <taxon>Bacteria</taxon>
        <taxon>Pseudomonadati</taxon>
        <taxon>Pseudomonadota</taxon>
        <taxon>Alphaproteobacteria</taxon>
        <taxon>Hyphomicrobiales</taxon>
        <taxon>Devosiaceae</taxon>
        <taxon>Devosia</taxon>
    </lineage>
</organism>
<dbReference type="Gene3D" id="3.90.950.20">
    <property type="entry name" value="CinA-like"/>
    <property type="match status" value="1"/>
</dbReference>
<dbReference type="Proteomes" id="UP000595460">
    <property type="component" value="Chromosome"/>
</dbReference>
<gene>
    <name evidence="2" type="ORF">JI749_11515</name>
</gene>
<reference evidence="2 3" key="1">
    <citation type="submission" date="2021-01" db="EMBL/GenBank/DDBJ databases">
        <title>Genome seq and assembly of Devosia sp. G19.</title>
        <authorList>
            <person name="Chhetri G."/>
        </authorList>
    </citation>
    <scope>NUCLEOTIDE SEQUENCE [LARGE SCALE GENOMIC DNA]</scope>
    <source>
        <strain evidence="2 3">G19</strain>
    </source>
</reference>
<dbReference type="EMBL" id="CP068047">
    <property type="protein sequence ID" value="QQR35004.1"/>
    <property type="molecule type" value="Genomic_DNA"/>
</dbReference>
<evidence type="ECO:0000313" key="2">
    <source>
        <dbReference type="EMBL" id="QQR35004.1"/>
    </source>
</evidence>
<sequence length="170" mass="17605">MSARKAEPAPVDAGKQIIEILTEKKQSIVTAESCTGGMVASALTDIPGASAAVYGGYVTYANAAKSRMIHVQARLIRDYGAVSNQVARAMADGARNTARADYAVAVTGIAGPDGGSEKKPVGLVYIAVSSELATLVIEHKFGNLGRDEIRRASVSAALDLVLQVLTSDAD</sequence>
<dbReference type="NCBIfam" id="TIGR00199">
    <property type="entry name" value="PncC_domain"/>
    <property type="match status" value="1"/>
</dbReference>
<name>A0ABX7BVD2_9HYPH</name>
<evidence type="ECO:0000259" key="1">
    <source>
        <dbReference type="Pfam" id="PF02464"/>
    </source>
</evidence>
<keyword evidence="3" id="KW-1185">Reference proteome</keyword>
<dbReference type="RefSeq" id="WP_201653773.1">
    <property type="nucleotide sequence ID" value="NZ_CP068047.1"/>
</dbReference>